<evidence type="ECO:0000313" key="3">
    <source>
        <dbReference type="Proteomes" id="UP000178186"/>
    </source>
</evidence>
<protein>
    <submittedName>
        <fullName evidence="2">Uncharacterized protein</fullName>
    </submittedName>
</protein>
<sequence>MKKGGFMYMTEKKDEQIHDGVGCPGDGKSDKTIFRPLQQGDILVTKGDGTKEKQRVIPPHSTDHGKVTSGGVPIREASDTVCDQKGDILGPIIRREPPKTDPHPEKKEKGKILTP</sequence>
<gene>
    <name evidence="2" type="ORF">A3H64_00400</name>
</gene>
<proteinExistence type="predicted"/>
<dbReference type="AlphaFoldDB" id="A0A1G2H130"/>
<feature type="region of interest" description="Disordered" evidence="1">
    <location>
        <begin position="17"/>
        <end position="115"/>
    </location>
</feature>
<evidence type="ECO:0000256" key="1">
    <source>
        <dbReference type="SAM" id="MobiDB-lite"/>
    </source>
</evidence>
<dbReference type="Proteomes" id="UP000178186">
    <property type="component" value="Unassembled WGS sequence"/>
</dbReference>
<evidence type="ECO:0000313" key="2">
    <source>
        <dbReference type="EMBL" id="OGZ56172.1"/>
    </source>
</evidence>
<name>A0A1G2H130_9BACT</name>
<feature type="compositionally biased region" description="Basic and acidic residues" evidence="1">
    <location>
        <begin position="76"/>
        <end position="86"/>
    </location>
</feature>
<accession>A0A1G2H130</accession>
<comment type="caution">
    <text evidence="2">The sequence shown here is derived from an EMBL/GenBank/DDBJ whole genome shotgun (WGS) entry which is preliminary data.</text>
</comment>
<feature type="compositionally biased region" description="Basic and acidic residues" evidence="1">
    <location>
        <begin position="93"/>
        <end position="115"/>
    </location>
</feature>
<dbReference type="EMBL" id="MHNY01000019">
    <property type="protein sequence ID" value="OGZ56172.1"/>
    <property type="molecule type" value="Genomic_DNA"/>
</dbReference>
<organism evidence="2 3">
    <name type="scientific">Candidatus Ryanbacteria bacterium RIFCSPLOWO2_02_FULL_45_11c</name>
    <dbReference type="NCBI Taxonomy" id="1802128"/>
    <lineage>
        <taxon>Bacteria</taxon>
        <taxon>Candidatus Ryaniibacteriota</taxon>
    </lineage>
</organism>
<feature type="compositionally biased region" description="Basic and acidic residues" evidence="1">
    <location>
        <begin position="48"/>
        <end position="66"/>
    </location>
</feature>
<reference evidence="2 3" key="1">
    <citation type="journal article" date="2016" name="Nat. Commun.">
        <title>Thousands of microbial genomes shed light on interconnected biogeochemical processes in an aquifer system.</title>
        <authorList>
            <person name="Anantharaman K."/>
            <person name="Brown C.T."/>
            <person name="Hug L.A."/>
            <person name="Sharon I."/>
            <person name="Castelle C.J."/>
            <person name="Probst A.J."/>
            <person name="Thomas B.C."/>
            <person name="Singh A."/>
            <person name="Wilkins M.J."/>
            <person name="Karaoz U."/>
            <person name="Brodie E.L."/>
            <person name="Williams K.H."/>
            <person name="Hubbard S.S."/>
            <person name="Banfield J.F."/>
        </authorList>
    </citation>
    <scope>NUCLEOTIDE SEQUENCE [LARGE SCALE GENOMIC DNA]</scope>
</reference>